<feature type="region of interest" description="Disordered" evidence="1">
    <location>
        <begin position="1"/>
        <end position="114"/>
    </location>
</feature>
<gene>
    <name evidence="2" type="ORF">FBEOM_3555</name>
</gene>
<feature type="compositionally biased region" description="Basic and acidic residues" evidence="1">
    <location>
        <begin position="95"/>
        <end position="107"/>
    </location>
</feature>
<proteinExistence type="predicted"/>
<dbReference type="EMBL" id="PVQB02000136">
    <property type="protein sequence ID" value="KAF4342528.1"/>
    <property type="molecule type" value="Genomic_DNA"/>
</dbReference>
<feature type="compositionally biased region" description="Low complexity" evidence="1">
    <location>
        <begin position="1"/>
        <end position="47"/>
    </location>
</feature>
<dbReference type="OrthoDB" id="5099179at2759"/>
<reference evidence="2" key="2">
    <citation type="submission" date="2020-02" db="EMBL/GenBank/DDBJ databases">
        <title>Identification and distribution of gene clusters putatively required for synthesis of sphingolipid metabolism inhibitors in phylogenetically diverse species of the filamentous fungus Fusarium.</title>
        <authorList>
            <person name="Kim H.-S."/>
            <person name="Busman M."/>
            <person name="Brown D.W."/>
            <person name="Divon H."/>
            <person name="Uhlig S."/>
            <person name="Proctor R.H."/>
        </authorList>
    </citation>
    <scope>NUCLEOTIDE SEQUENCE</scope>
    <source>
        <strain evidence="2">NRRL 25174</strain>
    </source>
</reference>
<evidence type="ECO:0000313" key="2">
    <source>
        <dbReference type="EMBL" id="KAF4342528.1"/>
    </source>
</evidence>
<evidence type="ECO:0000313" key="3">
    <source>
        <dbReference type="Proteomes" id="UP000730481"/>
    </source>
</evidence>
<name>A0A9P5APF7_9HYPO</name>
<keyword evidence="3" id="KW-1185">Reference proteome</keyword>
<dbReference type="Proteomes" id="UP000730481">
    <property type="component" value="Unassembled WGS sequence"/>
</dbReference>
<feature type="compositionally biased region" description="Polar residues" evidence="1">
    <location>
        <begin position="62"/>
        <end position="73"/>
    </location>
</feature>
<comment type="caution">
    <text evidence="2">The sequence shown here is derived from an EMBL/GenBank/DDBJ whole genome shotgun (WGS) entry which is preliminary data.</text>
</comment>
<dbReference type="AlphaFoldDB" id="A0A9P5APF7"/>
<protein>
    <submittedName>
        <fullName evidence="2">Uncharacterized protein</fullName>
    </submittedName>
</protein>
<sequence length="114" mass="11761">MAANSHPSSSPKTPSSNSCLCSGSSHGSSRPNSSASTRCSHCSSRARSPPPARPAPGDHDNNVFSHFNLSRSNPAAGGAGGIDPLGQDLGAQWESSKRLDHQLHHSVPDGPKLN</sequence>
<evidence type="ECO:0000256" key="1">
    <source>
        <dbReference type="SAM" id="MobiDB-lite"/>
    </source>
</evidence>
<reference evidence="2" key="1">
    <citation type="journal article" date="2017" name="Mycologia">
        <title>Fusarium algeriense, sp. nov., a novel toxigenic crown rot pathogen of durum wheat from Algeria is nested in the Fusarium burgessii species complex.</title>
        <authorList>
            <person name="Laraba I."/>
            <person name="Keddad A."/>
            <person name="Boureghda H."/>
            <person name="Abdallah N."/>
            <person name="Vaughan M.M."/>
            <person name="Proctor R.H."/>
            <person name="Busman M."/>
            <person name="O'Donnell K."/>
        </authorList>
    </citation>
    <scope>NUCLEOTIDE SEQUENCE</scope>
    <source>
        <strain evidence="2">NRRL 25174</strain>
    </source>
</reference>
<accession>A0A9P5APF7</accession>
<organism evidence="2 3">
    <name type="scientific">Fusarium beomiforme</name>
    <dbReference type="NCBI Taxonomy" id="44412"/>
    <lineage>
        <taxon>Eukaryota</taxon>
        <taxon>Fungi</taxon>
        <taxon>Dikarya</taxon>
        <taxon>Ascomycota</taxon>
        <taxon>Pezizomycotina</taxon>
        <taxon>Sordariomycetes</taxon>
        <taxon>Hypocreomycetidae</taxon>
        <taxon>Hypocreales</taxon>
        <taxon>Nectriaceae</taxon>
        <taxon>Fusarium</taxon>
        <taxon>Fusarium burgessii species complex</taxon>
    </lineage>
</organism>